<evidence type="ECO:0000313" key="2">
    <source>
        <dbReference type="EMBL" id="EQD49232.1"/>
    </source>
</evidence>
<feature type="region of interest" description="Disordered" evidence="1">
    <location>
        <begin position="207"/>
        <end position="249"/>
    </location>
</feature>
<reference evidence="2" key="1">
    <citation type="submission" date="2013-08" db="EMBL/GenBank/DDBJ databases">
        <authorList>
            <person name="Mendez C."/>
            <person name="Richter M."/>
            <person name="Ferrer M."/>
            <person name="Sanchez J."/>
        </authorList>
    </citation>
    <scope>NUCLEOTIDE SEQUENCE</scope>
</reference>
<reference evidence="2" key="2">
    <citation type="journal article" date="2014" name="ISME J.">
        <title>Microbial stratification in low pH oxic and suboxic macroscopic growths along an acid mine drainage.</title>
        <authorList>
            <person name="Mendez-Garcia C."/>
            <person name="Mesa V."/>
            <person name="Sprenger R.R."/>
            <person name="Richter M."/>
            <person name="Diez M.S."/>
            <person name="Solano J."/>
            <person name="Bargiela R."/>
            <person name="Golyshina O.V."/>
            <person name="Manteca A."/>
            <person name="Ramos J.L."/>
            <person name="Gallego J.R."/>
            <person name="Llorente I."/>
            <person name="Martins Dos Santos V.A."/>
            <person name="Jensen O.N."/>
            <person name="Pelaez A.I."/>
            <person name="Sanchez J."/>
            <person name="Ferrer M."/>
        </authorList>
    </citation>
    <scope>NUCLEOTIDE SEQUENCE</scope>
</reference>
<gene>
    <name evidence="2" type="ORF">B2A_07711</name>
</gene>
<dbReference type="PANTHER" id="PTHR40447:SF1">
    <property type="entry name" value="ANAEROBIC SULFITE REDUCTASE SUBUNIT A"/>
    <property type="match status" value="1"/>
</dbReference>
<feature type="non-terminal residue" evidence="2">
    <location>
        <position position="249"/>
    </location>
</feature>
<organism evidence="2">
    <name type="scientific">mine drainage metagenome</name>
    <dbReference type="NCBI Taxonomy" id="410659"/>
    <lineage>
        <taxon>unclassified sequences</taxon>
        <taxon>metagenomes</taxon>
        <taxon>ecological metagenomes</taxon>
    </lineage>
</organism>
<proteinExistence type="predicted"/>
<accession>T0ZX78</accession>
<feature type="compositionally biased region" description="Basic and acidic residues" evidence="1">
    <location>
        <begin position="239"/>
        <end position="249"/>
    </location>
</feature>
<dbReference type="PANTHER" id="PTHR40447">
    <property type="entry name" value="ANAEROBIC SULFITE REDUCTASE SUBUNIT A"/>
    <property type="match status" value="1"/>
</dbReference>
<protein>
    <submittedName>
        <fullName evidence="2">4Fe-4S ferredoxin, iron-sulfur binding protein</fullName>
    </submittedName>
</protein>
<sequence length="249" mass="27755">MLRSDFPAFLRAIQGAGYRVVGPTVRDGAIVLGEIREETDLPIGWTERQEAGTYRLERRDDAALFGFTVGPHSWKKYLFPPRERLWIATADGTSFRVAPEPVDPTPYAFLGMRGCDLAAVRISDRVFDGAVHDPGYRGRRARALRIAVQCGQAAPTCFCTSMGTGPGVGGDHDLALTELIDPGPHAFWSRWARPRVRPCWITSQRSPPFRAMRPRRRASSPGRPPRSGAHLDPVGIRDLLLDHPDHPRW</sequence>
<dbReference type="AlphaFoldDB" id="T0ZX78"/>
<name>T0ZX78_9ZZZZ</name>
<evidence type="ECO:0000256" key="1">
    <source>
        <dbReference type="SAM" id="MobiDB-lite"/>
    </source>
</evidence>
<dbReference type="EMBL" id="AUZZ01005536">
    <property type="protein sequence ID" value="EQD49232.1"/>
    <property type="molecule type" value="Genomic_DNA"/>
</dbReference>
<comment type="caution">
    <text evidence="2">The sequence shown here is derived from an EMBL/GenBank/DDBJ whole genome shotgun (WGS) entry which is preliminary data.</text>
</comment>
<feature type="compositionally biased region" description="Low complexity" evidence="1">
    <location>
        <begin position="219"/>
        <end position="228"/>
    </location>
</feature>